<evidence type="ECO:0000256" key="1">
    <source>
        <dbReference type="SAM" id="MobiDB-lite"/>
    </source>
</evidence>
<evidence type="ECO:0000313" key="2">
    <source>
        <dbReference type="EMBL" id="GEJ55818.1"/>
    </source>
</evidence>
<protein>
    <submittedName>
        <fullName evidence="2">Uncharacterized protein</fullName>
    </submittedName>
</protein>
<keyword evidence="3" id="KW-1185">Reference proteome</keyword>
<dbReference type="EMBL" id="BJTG01000001">
    <property type="protein sequence ID" value="GEJ55818.1"/>
    <property type="molecule type" value="Genomic_DNA"/>
</dbReference>
<proteinExistence type="predicted"/>
<dbReference type="Proteomes" id="UP000503640">
    <property type="component" value="Unassembled WGS sequence"/>
</dbReference>
<sequence length="80" mass="8324">MLGTTCRADPAAGAETLSGLHRNVPRRPGARGTGAGAAPAVQRAVRWAEIFRRSPALRRRATPPPPIASGADRASENSVI</sequence>
<comment type="caution">
    <text evidence="2">The sequence shown here is derived from an EMBL/GenBank/DDBJ whole genome shotgun (WGS) entry which is preliminary data.</text>
</comment>
<evidence type="ECO:0000313" key="3">
    <source>
        <dbReference type="Proteomes" id="UP000503640"/>
    </source>
</evidence>
<organism evidence="2 3">
    <name type="scientific">Anaeromyxobacter diazotrophicus</name>
    <dbReference type="NCBI Taxonomy" id="2590199"/>
    <lineage>
        <taxon>Bacteria</taxon>
        <taxon>Pseudomonadati</taxon>
        <taxon>Myxococcota</taxon>
        <taxon>Myxococcia</taxon>
        <taxon>Myxococcales</taxon>
        <taxon>Cystobacterineae</taxon>
        <taxon>Anaeromyxobacteraceae</taxon>
        <taxon>Anaeromyxobacter</taxon>
    </lineage>
</organism>
<gene>
    <name evidence="2" type="ORF">AMYX_05590</name>
</gene>
<reference evidence="3" key="1">
    <citation type="journal article" date="2020" name="Appl. Environ. Microbiol.">
        <title>Diazotrophic Anaeromyxobacter Isolates from Soils.</title>
        <authorList>
            <person name="Masuda Y."/>
            <person name="Yamanaka H."/>
            <person name="Xu Z.X."/>
            <person name="Shiratori Y."/>
            <person name="Aono T."/>
            <person name="Amachi S."/>
            <person name="Senoo K."/>
            <person name="Itoh H."/>
        </authorList>
    </citation>
    <scope>NUCLEOTIDE SEQUENCE [LARGE SCALE GENOMIC DNA]</scope>
    <source>
        <strain evidence="3">R267</strain>
    </source>
</reference>
<dbReference type="AlphaFoldDB" id="A0A7I9VI65"/>
<name>A0A7I9VI65_9BACT</name>
<feature type="region of interest" description="Disordered" evidence="1">
    <location>
        <begin position="1"/>
        <end position="80"/>
    </location>
</feature>
<accession>A0A7I9VI65</accession>